<dbReference type="PANTHER" id="PTHR37464:SF1">
    <property type="entry name" value="BLL2463 PROTEIN"/>
    <property type="match status" value="1"/>
</dbReference>
<gene>
    <name evidence="3" type="ORF">U6A24_10040</name>
</gene>
<evidence type="ECO:0000313" key="3">
    <source>
        <dbReference type="EMBL" id="MEB3345803.1"/>
    </source>
</evidence>
<accession>A0ABU5ZUX3</accession>
<dbReference type="RefSeq" id="WP_324179832.1">
    <property type="nucleotide sequence ID" value="NZ_BAABAW010000007.1"/>
</dbReference>
<proteinExistence type="predicted"/>
<evidence type="ECO:0000259" key="2">
    <source>
        <dbReference type="Pfam" id="PF07584"/>
    </source>
</evidence>
<organism evidence="3 4">
    <name type="scientific">Aquimarina gracilis</name>
    <dbReference type="NCBI Taxonomy" id="874422"/>
    <lineage>
        <taxon>Bacteria</taxon>
        <taxon>Pseudomonadati</taxon>
        <taxon>Bacteroidota</taxon>
        <taxon>Flavobacteriia</taxon>
        <taxon>Flavobacteriales</taxon>
        <taxon>Flavobacteriaceae</taxon>
        <taxon>Aquimarina</taxon>
    </lineage>
</organism>
<keyword evidence="1" id="KW-1133">Transmembrane helix</keyword>
<sequence length="432" mass="49746">MSFLNPAYLWALFGLLIPVAIHLWSEKEGKTIKVGSTKLFNETDSKKSSSIQLNEWVLLLLRMLLITLLVSILAGPRIIKKIDIVPVTYIVEPSLLKEDKIRSILDTLEIGTSLRLLKPNFPEFQEQELDFGNIETPNYWQLARNMETLKTDSIVVFTKAHATGLKGIRPKMNKKNSWIILNSEEEKGKVLQAVKKEKEIELLSMSNTHEHTFFEKELYASDNDFLTYNKTKDSVSFLLNNQQKTLELNTEEDIEVLLSFEDSLSNQAKYIDASLKAISRYTQKPIVIEKRKPLDTSNIDRFDLVIWLHNDSIPNTSARLLVPKTDYLSNDIIVPGPNRSLFYLTKWLTSESIIEQHFSEQLLGLFDLYSGLEKEIEKSDIRTVALKELLPKTGKQKVKAQTSSFFDISQWFWLLFVIGTLAERFLAKLRKQ</sequence>
<evidence type="ECO:0000313" key="4">
    <source>
        <dbReference type="Proteomes" id="UP001327027"/>
    </source>
</evidence>
<feature type="domain" description="Aerotolerance regulator N-terminal" evidence="2">
    <location>
        <begin position="1"/>
        <end position="76"/>
    </location>
</feature>
<dbReference type="InterPro" id="IPR024163">
    <property type="entry name" value="Aerotolerance_reg_N"/>
</dbReference>
<dbReference type="Proteomes" id="UP001327027">
    <property type="component" value="Unassembled WGS sequence"/>
</dbReference>
<dbReference type="EMBL" id="JAYKLX010000004">
    <property type="protein sequence ID" value="MEB3345803.1"/>
    <property type="molecule type" value="Genomic_DNA"/>
</dbReference>
<dbReference type="Pfam" id="PF07584">
    <property type="entry name" value="BatA"/>
    <property type="match status" value="1"/>
</dbReference>
<dbReference type="PANTHER" id="PTHR37464">
    <property type="entry name" value="BLL2463 PROTEIN"/>
    <property type="match status" value="1"/>
</dbReference>
<comment type="caution">
    <text evidence="3">The sequence shown here is derived from an EMBL/GenBank/DDBJ whole genome shotgun (WGS) entry which is preliminary data.</text>
</comment>
<name>A0ABU5ZUX3_9FLAO</name>
<dbReference type="NCBIfam" id="TIGR02226">
    <property type="entry name" value="two_anch"/>
    <property type="match status" value="1"/>
</dbReference>
<protein>
    <submittedName>
        <fullName evidence="3">BatA domain-containing protein</fullName>
    </submittedName>
</protein>
<feature type="transmembrane region" description="Helical" evidence="1">
    <location>
        <begin position="56"/>
        <end position="75"/>
    </location>
</feature>
<dbReference type="InterPro" id="IPR011933">
    <property type="entry name" value="Double_TM_dom"/>
</dbReference>
<keyword evidence="1" id="KW-0812">Transmembrane</keyword>
<evidence type="ECO:0000256" key="1">
    <source>
        <dbReference type="SAM" id="Phobius"/>
    </source>
</evidence>
<keyword evidence="1" id="KW-0472">Membrane</keyword>
<feature type="transmembrane region" description="Helical" evidence="1">
    <location>
        <begin position="6"/>
        <end position="24"/>
    </location>
</feature>
<reference evidence="3 4" key="1">
    <citation type="journal article" date="2013" name="Int. J. Syst. Evol. Microbiol.">
        <title>Aquimarina gracilis sp. nov., isolated from the gut microflora of a mussel, Mytilus coruscus, and emended description of Aquimarina spongiae.</title>
        <authorList>
            <person name="Park S.C."/>
            <person name="Choe H.N."/>
            <person name="Baik K.S."/>
            <person name="Seong C.N."/>
        </authorList>
    </citation>
    <scope>NUCLEOTIDE SEQUENCE [LARGE SCALE GENOMIC DNA]</scope>
    <source>
        <strain evidence="3 4">PSC32</strain>
    </source>
</reference>
<keyword evidence="4" id="KW-1185">Reference proteome</keyword>